<evidence type="ECO:0000313" key="3">
    <source>
        <dbReference type="Proteomes" id="UP000188320"/>
    </source>
</evidence>
<dbReference type="OrthoDB" id="187617at2759"/>
<dbReference type="EMBL" id="LSSK01001279">
    <property type="protein sequence ID" value="OMH80174.1"/>
    <property type="molecule type" value="Genomic_DNA"/>
</dbReference>
<organism evidence="2 3">
    <name type="scientific">Zancudomyces culisetae</name>
    <name type="common">Gut fungus</name>
    <name type="synonym">Smittium culisetae</name>
    <dbReference type="NCBI Taxonomy" id="1213189"/>
    <lineage>
        <taxon>Eukaryota</taxon>
        <taxon>Fungi</taxon>
        <taxon>Fungi incertae sedis</taxon>
        <taxon>Zoopagomycota</taxon>
        <taxon>Kickxellomycotina</taxon>
        <taxon>Harpellomycetes</taxon>
        <taxon>Harpellales</taxon>
        <taxon>Legeriomycetaceae</taxon>
        <taxon>Zancudomyces</taxon>
    </lineage>
</organism>
<comment type="caution">
    <text evidence="2">The sequence shown here is derived from an EMBL/GenBank/DDBJ whole genome shotgun (WGS) entry which is preliminary data.</text>
</comment>
<feature type="domain" description="WW" evidence="1">
    <location>
        <begin position="8"/>
        <end position="35"/>
    </location>
</feature>
<name>A0A1R1PGS0_ZANCU</name>
<dbReference type="InterPro" id="IPR001202">
    <property type="entry name" value="WW_dom"/>
</dbReference>
<gene>
    <name evidence="2" type="ORF">AX774_g6397</name>
</gene>
<dbReference type="AlphaFoldDB" id="A0A1R1PGS0"/>
<accession>A0A1R1PGS0</accession>
<proteinExistence type="predicted"/>
<dbReference type="InterPro" id="IPR036020">
    <property type="entry name" value="WW_dom_sf"/>
</dbReference>
<evidence type="ECO:0000259" key="1">
    <source>
        <dbReference type="PROSITE" id="PS50020"/>
    </source>
</evidence>
<sequence>MSHPVEEWCEFETKEGRKYYYERNKRISVWGKPMGFQIVMPNGKLSSGVFTEENQGDRDEYERIIGYFNLLAGI</sequence>
<dbReference type="PROSITE" id="PS50020">
    <property type="entry name" value="WW_DOMAIN_2"/>
    <property type="match status" value="1"/>
</dbReference>
<dbReference type="Gene3D" id="2.20.70.10">
    <property type="match status" value="1"/>
</dbReference>
<reference evidence="3" key="1">
    <citation type="submission" date="2017-01" db="EMBL/GenBank/DDBJ databases">
        <authorList>
            <person name="Wang Y."/>
            <person name="White M."/>
            <person name="Kvist S."/>
            <person name="Moncalvo J.-M."/>
        </authorList>
    </citation>
    <scope>NUCLEOTIDE SEQUENCE [LARGE SCALE GENOMIC DNA]</scope>
    <source>
        <strain evidence="3">COL-18-3</strain>
    </source>
</reference>
<evidence type="ECO:0000313" key="2">
    <source>
        <dbReference type="EMBL" id="OMH80174.1"/>
    </source>
</evidence>
<dbReference type="Proteomes" id="UP000188320">
    <property type="component" value="Unassembled WGS sequence"/>
</dbReference>
<keyword evidence="3" id="KW-1185">Reference proteome</keyword>
<dbReference type="SUPFAM" id="SSF51045">
    <property type="entry name" value="WW domain"/>
    <property type="match status" value="1"/>
</dbReference>
<protein>
    <recommendedName>
        <fullName evidence="1">WW domain-containing protein</fullName>
    </recommendedName>
</protein>